<dbReference type="EMBL" id="BSUM01000001">
    <property type="protein sequence ID" value="GMA30879.1"/>
    <property type="molecule type" value="Genomic_DNA"/>
</dbReference>
<dbReference type="PANTHER" id="PTHR48100">
    <property type="entry name" value="BROAD-SPECIFICITY PHOSPHATASE YOR283W-RELATED"/>
    <property type="match status" value="1"/>
</dbReference>
<sequence length="203" mass="21060">MTAGTVVLLRHGQTDYNVAMRLQGQTDIPLNETGRAQAAEAASVVAGLSPTAIVASDLSRAADTAAAVADLLELPVTTDPRLRERDFGEWEGLHGDVIAERWPDDYALWRGGGHPESVGAERRGEVGVRFAAGVADAASALSSDDTLLVVAHGACIAAGITAMLGLDADDWGGISGLGNCHWSVLTATEREPGWRLGAHNVGA</sequence>
<accession>A0AA37UHZ7</accession>
<keyword evidence="4" id="KW-1185">Reference proteome</keyword>
<dbReference type="PROSITE" id="PS00175">
    <property type="entry name" value="PG_MUTASE"/>
    <property type="match status" value="1"/>
</dbReference>
<dbReference type="Proteomes" id="UP001157161">
    <property type="component" value="Unassembled WGS sequence"/>
</dbReference>
<dbReference type="GO" id="GO:0005737">
    <property type="term" value="C:cytoplasm"/>
    <property type="evidence" value="ECO:0007669"/>
    <property type="project" value="TreeGrafter"/>
</dbReference>
<feature type="binding site" evidence="2">
    <location>
        <begin position="10"/>
        <end position="17"/>
    </location>
    <ligand>
        <name>substrate</name>
    </ligand>
</feature>
<gene>
    <name evidence="3" type="ORF">GCM10025875_08710</name>
</gene>
<feature type="binding site" evidence="2">
    <location>
        <position position="60"/>
    </location>
    <ligand>
        <name>substrate</name>
    </ligand>
</feature>
<dbReference type="RefSeq" id="WP_284249628.1">
    <property type="nucleotide sequence ID" value="NZ_BSUM01000001.1"/>
</dbReference>
<dbReference type="SUPFAM" id="SSF53254">
    <property type="entry name" value="Phosphoglycerate mutase-like"/>
    <property type="match status" value="1"/>
</dbReference>
<comment type="caution">
    <text evidence="3">The sequence shown here is derived from an EMBL/GenBank/DDBJ whole genome shotgun (WGS) entry which is preliminary data.</text>
</comment>
<dbReference type="SMART" id="SM00855">
    <property type="entry name" value="PGAM"/>
    <property type="match status" value="1"/>
</dbReference>
<proteinExistence type="predicted"/>
<name>A0AA37UHZ7_9MICO</name>
<dbReference type="Pfam" id="PF00300">
    <property type="entry name" value="His_Phos_1"/>
    <property type="match status" value="1"/>
</dbReference>
<evidence type="ECO:0000313" key="4">
    <source>
        <dbReference type="Proteomes" id="UP001157161"/>
    </source>
</evidence>
<dbReference type="InterPro" id="IPR001345">
    <property type="entry name" value="PG/BPGM_mutase_AS"/>
</dbReference>
<feature type="active site" description="Proton donor/acceptor" evidence="1">
    <location>
        <position position="84"/>
    </location>
</feature>
<protein>
    <submittedName>
        <fullName evidence="3">Fructose 1,6-bisphosphatase</fullName>
    </submittedName>
</protein>
<evidence type="ECO:0000256" key="1">
    <source>
        <dbReference type="PIRSR" id="PIRSR613078-1"/>
    </source>
</evidence>
<reference evidence="3" key="2">
    <citation type="submission" date="2023-02" db="EMBL/GenBank/DDBJ databases">
        <authorList>
            <person name="Sun Q."/>
            <person name="Mori K."/>
        </authorList>
    </citation>
    <scope>NUCLEOTIDE SEQUENCE</scope>
    <source>
        <strain evidence="3">NBRC 112290</strain>
    </source>
</reference>
<dbReference type="PANTHER" id="PTHR48100:SF62">
    <property type="entry name" value="GLUCOSYL-3-PHOSPHOGLYCERATE PHOSPHATASE"/>
    <property type="match status" value="1"/>
</dbReference>
<reference evidence="3" key="1">
    <citation type="journal article" date="2014" name="Int. J. Syst. Evol. Microbiol.">
        <title>Complete genome sequence of Corynebacterium casei LMG S-19264T (=DSM 44701T), isolated from a smear-ripened cheese.</title>
        <authorList>
            <consortium name="US DOE Joint Genome Institute (JGI-PGF)"/>
            <person name="Walter F."/>
            <person name="Albersmeier A."/>
            <person name="Kalinowski J."/>
            <person name="Ruckert C."/>
        </authorList>
    </citation>
    <scope>NUCLEOTIDE SEQUENCE</scope>
    <source>
        <strain evidence="3">NBRC 112290</strain>
    </source>
</reference>
<evidence type="ECO:0000256" key="2">
    <source>
        <dbReference type="PIRSR" id="PIRSR613078-2"/>
    </source>
</evidence>
<organism evidence="3 4">
    <name type="scientific">Litorihabitans aurantiacus</name>
    <dbReference type="NCBI Taxonomy" id="1930061"/>
    <lineage>
        <taxon>Bacteria</taxon>
        <taxon>Bacillati</taxon>
        <taxon>Actinomycetota</taxon>
        <taxon>Actinomycetes</taxon>
        <taxon>Micrococcales</taxon>
        <taxon>Beutenbergiaceae</taxon>
        <taxon>Litorihabitans</taxon>
    </lineage>
</organism>
<feature type="active site" description="Tele-phosphohistidine intermediate" evidence="1">
    <location>
        <position position="11"/>
    </location>
</feature>
<dbReference type="InterPro" id="IPR050275">
    <property type="entry name" value="PGM_Phosphatase"/>
</dbReference>
<dbReference type="GO" id="GO:0016791">
    <property type="term" value="F:phosphatase activity"/>
    <property type="evidence" value="ECO:0007669"/>
    <property type="project" value="TreeGrafter"/>
</dbReference>
<dbReference type="InterPro" id="IPR029033">
    <property type="entry name" value="His_PPase_superfam"/>
</dbReference>
<dbReference type="AlphaFoldDB" id="A0AA37UHZ7"/>
<dbReference type="InterPro" id="IPR013078">
    <property type="entry name" value="His_Pase_superF_clade-1"/>
</dbReference>
<dbReference type="CDD" id="cd07067">
    <property type="entry name" value="HP_PGM_like"/>
    <property type="match status" value="1"/>
</dbReference>
<evidence type="ECO:0000313" key="3">
    <source>
        <dbReference type="EMBL" id="GMA30879.1"/>
    </source>
</evidence>
<dbReference type="Gene3D" id="3.40.50.1240">
    <property type="entry name" value="Phosphoglycerate mutase-like"/>
    <property type="match status" value="1"/>
</dbReference>